<evidence type="ECO:0000256" key="4">
    <source>
        <dbReference type="ARBA" id="ARBA00023136"/>
    </source>
</evidence>
<protein>
    <recommendedName>
        <fullName evidence="8">ZIP zinc transporter</fullName>
    </recommendedName>
</protein>
<evidence type="ECO:0000313" key="7">
    <source>
        <dbReference type="Proteomes" id="UP000176666"/>
    </source>
</evidence>
<feature type="transmembrane region" description="Helical" evidence="5">
    <location>
        <begin position="40"/>
        <end position="58"/>
    </location>
</feature>
<evidence type="ECO:0000256" key="2">
    <source>
        <dbReference type="ARBA" id="ARBA00022692"/>
    </source>
</evidence>
<comment type="subcellular location">
    <subcellularLocation>
        <location evidence="1">Membrane</location>
        <topology evidence="1">Multi-pass membrane protein</topology>
    </subcellularLocation>
</comment>
<comment type="caution">
    <text evidence="6">The sequence shown here is derived from an EMBL/GenBank/DDBJ whole genome shotgun (WGS) entry which is preliminary data.</text>
</comment>
<dbReference type="GO" id="GO:0046873">
    <property type="term" value="F:metal ion transmembrane transporter activity"/>
    <property type="evidence" value="ECO:0007669"/>
    <property type="project" value="InterPro"/>
</dbReference>
<sequence length="248" mass="27055">MNPMILAYILIFTTIGSLFSLVGSLFLLLKKQVTENFANFLISFAAGALIATAFLDLLPEANKLAEGKNIFSAVMLGFLSFFFSERYIRLFHYHHGHGEKPSTYLVLIGDGIHNFVDGVTIAVAFLTSVPLGITTSIAVAAHEIPQEIADMGVLLANGLSKTKALFYNFLSALTALTGAILAFFLVSQINQYLYFFLAMAAGHFIYIAASDLIPEIHEDLGKKKGLETIIVFIIGILAIFAFTSVFEP</sequence>
<keyword evidence="2 5" id="KW-0812">Transmembrane</keyword>
<proteinExistence type="predicted"/>
<feature type="transmembrane region" description="Helical" evidence="5">
    <location>
        <begin position="165"/>
        <end position="186"/>
    </location>
</feature>
<feature type="transmembrane region" description="Helical" evidence="5">
    <location>
        <begin position="70"/>
        <end position="88"/>
    </location>
</feature>
<evidence type="ECO:0000256" key="5">
    <source>
        <dbReference type="SAM" id="Phobius"/>
    </source>
</evidence>
<dbReference type="PANTHER" id="PTHR16950:SF16">
    <property type="entry name" value="ZINC TRANSPORTER ZIP13"/>
    <property type="match status" value="1"/>
</dbReference>
<evidence type="ECO:0000256" key="1">
    <source>
        <dbReference type="ARBA" id="ARBA00004141"/>
    </source>
</evidence>
<evidence type="ECO:0000313" key="6">
    <source>
        <dbReference type="EMBL" id="OGD95189.1"/>
    </source>
</evidence>
<dbReference type="Proteomes" id="UP000176666">
    <property type="component" value="Unassembled WGS sequence"/>
</dbReference>
<reference evidence="6 7" key="1">
    <citation type="journal article" date="2016" name="Nat. Commun.">
        <title>Thousands of microbial genomes shed light on interconnected biogeochemical processes in an aquifer system.</title>
        <authorList>
            <person name="Anantharaman K."/>
            <person name="Brown C.T."/>
            <person name="Hug L.A."/>
            <person name="Sharon I."/>
            <person name="Castelle C.J."/>
            <person name="Probst A.J."/>
            <person name="Thomas B.C."/>
            <person name="Singh A."/>
            <person name="Wilkins M.J."/>
            <person name="Karaoz U."/>
            <person name="Brodie E.L."/>
            <person name="Williams K.H."/>
            <person name="Hubbard S.S."/>
            <person name="Banfield J.F."/>
        </authorList>
    </citation>
    <scope>NUCLEOTIDE SEQUENCE [LARGE SCALE GENOMIC DNA]</scope>
</reference>
<dbReference type="InterPro" id="IPR003689">
    <property type="entry name" value="ZIP"/>
</dbReference>
<dbReference type="EMBL" id="MFBJ01000061">
    <property type="protein sequence ID" value="OGD95189.1"/>
    <property type="molecule type" value="Genomic_DNA"/>
</dbReference>
<organism evidence="6 7">
    <name type="scientific">Candidatus Curtissbacteria bacterium RIFCSPHIGHO2_12_FULL_38_9b</name>
    <dbReference type="NCBI Taxonomy" id="1797720"/>
    <lineage>
        <taxon>Bacteria</taxon>
        <taxon>Candidatus Curtissiibacteriota</taxon>
    </lineage>
</organism>
<feature type="transmembrane region" description="Helical" evidence="5">
    <location>
        <begin position="225"/>
        <end position="246"/>
    </location>
</feature>
<accession>A0A1F5GTM9</accession>
<gene>
    <name evidence="6" type="ORF">A3F02_03350</name>
</gene>
<name>A0A1F5GTM9_9BACT</name>
<feature type="transmembrane region" description="Helical" evidence="5">
    <location>
        <begin position="6"/>
        <end position="28"/>
    </location>
</feature>
<dbReference type="PANTHER" id="PTHR16950">
    <property type="entry name" value="ZINC TRANSPORTER SLC39A7 HISTIDINE-RICH MEMBRANE PROTEIN KE4"/>
    <property type="match status" value="1"/>
</dbReference>
<dbReference type="AlphaFoldDB" id="A0A1F5GTM9"/>
<evidence type="ECO:0000256" key="3">
    <source>
        <dbReference type="ARBA" id="ARBA00022989"/>
    </source>
</evidence>
<keyword evidence="3 5" id="KW-1133">Transmembrane helix</keyword>
<dbReference type="Pfam" id="PF02535">
    <property type="entry name" value="Zip"/>
    <property type="match status" value="1"/>
</dbReference>
<keyword evidence="4 5" id="KW-0472">Membrane</keyword>
<dbReference type="GO" id="GO:0016020">
    <property type="term" value="C:membrane"/>
    <property type="evidence" value="ECO:0007669"/>
    <property type="project" value="UniProtKB-SubCell"/>
</dbReference>
<evidence type="ECO:0008006" key="8">
    <source>
        <dbReference type="Google" id="ProtNLM"/>
    </source>
</evidence>
<feature type="transmembrane region" description="Helical" evidence="5">
    <location>
        <begin position="192"/>
        <end position="213"/>
    </location>
</feature>